<comment type="similarity">
    <text evidence="6">Belongs to the thymidylate synthase family. Bacterial-type ThyA subfamily.</text>
</comment>
<dbReference type="PANTHER" id="PTHR11548">
    <property type="entry name" value="THYMIDYLATE SYNTHASE 1"/>
    <property type="match status" value="1"/>
</dbReference>
<comment type="catalytic activity">
    <reaction evidence="6">
        <text>dUMP + (6R)-5,10-methylene-5,6,7,8-tetrahydrofolate = 7,8-dihydrofolate + dTMP</text>
        <dbReference type="Rhea" id="RHEA:12104"/>
        <dbReference type="ChEBI" id="CHEBI:15636"/>
        <dbReference type="ChEBI" id="CHEBI:57451"/>
        <dbReference type="ChEBI" id="CHEBI:63528"/>
        <dbReference type="ChEBI" id="CHEBI:246422"/>
        <dbReference type="EC" id="2.1.1.45"/>
    </reaction>
</comment>
<dbReference type="PANTHER" id="PTHR11548:SF9">
    <property type="entry name" value="THYMIDYLATE SYNTHASE"/>
    <property type="match status" value="1"/>
</dbReference>
<comment type="caution">
    <text evidence="8">The sequence shown here is derived from an EMBL/GenBank/DDBJ whole genome shotgun (WGS) entry which is preliminary data.</text>
</comment>
<proteinExistence type="inferred from homology"/>
<feature type="domain" description="Thymidylate synthase/dCMP hydroxymethylase" evidence="7">
    <location>
        <begin position="2"/>
        <end position="309"/>
    </location>
</feature>
<dbReference type="EC" id="2.1.1.45" evidence="2 6"/>
<dbReference type="GO" id="GO:0005829">
    <property type="term" value="C:cytosol"/>
    <property type="evidence" value="ECO:0007669"/>
    <property type="project" value="TreeGrafter"/>
</dbReference>
<feature type="binding site" evidence="6">
    <location>
        <position position="214"/>
    </location>
    <ligand>
        <name>(6R)-5,10-methylene-5,6,7,8-tetrahydrofolate</name>
        <dbReference type="ChEBI" id="CHEBI:15636"/>
    </ligand>
</feature>
<evidence type="ECO:0000256" key="1">
    <source>
        <dbReference type="ARBA" id="ARBA00004992"/>
    </source>
</evidence>
<evidence type="ECO:0000256" key="2">
    <source>
        <dbReference type="ARBA" id="ARBA00011947"/>
    </source>
</evidence>
<dbReference type="SUPFAM" id="SSF55831">
    <property type="entry name" value="Thymidylate synthase/dCMP hydroxymethylase"/>
    <property type="match status" value="1"/>
</dbReference>
<dbReference type="InterPro" id="IPR000398">
    <property type="entry name" value="Thymidylate_synthase"/>
</dbReference>
<dbReference type="InterPro" id="IPR045097">
    <property type="entry name" value="Thymidate_synth/dCMP_Mease"/>
</dbReference>
<gene>
    <name evidence="6" type="primary">thyA</name>
    <name evidence="8" type="ORF">A2W41_04875</name>
</gene>
<feature type="binding site" evidence="6">
    <location>
        <begin position="165"/>
        <end position="166"/>
    </location>
    <ligand>
        <name>dUMP</name>
        <dbReference type="ChEBI" id="CHEBI:246422"/>
        <note>ligand shared between dimeric partners</note>
    </ligand>
</feature>
<name>A0A1G2G014_9BACT</name>
<comment type="function">
    <text evidence="6">Catalyzes the reductive methylation of 2'-deoxyuridine-5'-monophosphate (dUMP) to 2'-deoxythymidine-5'-monophosphate (dTMP) while utilizing 5,10-methylenetetrahydrofolate (mTHF) as the methyl donor and reductant in the reaction, yielding dihydrofolate (DHF) as a by-product. This enzymatic reaction provides an intracellular de novo source of dTMP, an essential precursor for DNA biosynthesis.</text>
</comment>
<dbReference type="PRINTS" id="PR00108">
    <property type="entry name" value="THYMDSNTHASE"/>
</dbReference>
<evidence type="ECO:0000313" key="8">
    <source>
        <dbReference type="EMBL" id="OGZ43649.1"/>
    </source>
</evidence>
<dbReference type="AlphaFoldDB" id="A0A1G2G014"/>
<dbReference type="GO" id="GO:0006575">
    <property type="term" value="P:modified amino acid metabolic process"/>
    <property type="evidence" value="ECO:0007669"/>
    <property type="project" value="UniProtKB-ARBA"/>
</dbReference>
<sequence length="309" mass="36315">MRQYLDLLQYILDNGIKKDDRTGVGTISWFGYQMRFNLEKGFPLLTTKKVFIKGIIHELLWFLKGDTNIKYLVDRDVHIWDEWPYQNYLQENDLGKKFPMYSDAWREEKKSFIEKIKTDDAFAKQWGDLGHVYGEQWIRWKGYDGEAINQIAQAIEQLRHNPDSRRIIVSGWNVGDLQRLIKAKTAAPPLCHTMFQFYVANNKLSCQLYQRSADVFLGVPFNIASYALLTMMMAQVCDKELGEFVHTFGDVHIYLNHVEQVKTQLQRKPRPLPKMHINPDIKNIFRFTFDDFQLVDYNPHSSIKAPIAI</sequence>
<feature type="binding site" evidence="6">
    <location>
        <position position="308"/>
    </location>
    <ligand>
        <name>(6R)-5,10-methylene-5,6,7,8-tetrahydrofolate</name>
        <dbReference type="ChEBI" id="CHEBI:15636"/>
    </ligand>
</feature>
<evidence type="ECO:0000256" key="3">
    <source>
        <dbReference type="ARBA" id="ARBA00022603"/>
    </source>
</evidence>
<comment type="subunit">
    <text evidence="6">Homodimer.</text>
</comment>
<dbReference type="HAMAP" id="MF_00008">
    <property type="entry name" value="Thymidy_synth_bact"/>
    <property type="match status" value="1"/>
</dbReference>
<dbReference type="GO" id="GO:0032259">
    <property type="term" value="P:methylation"/>
    <property type="evidence" value="ECO:0007669"/>
    <property type="project" value="UniProtKB-KW"/>
</dbReference>
<protein>
    <recommendedName>
        <fullName evidence="2 6">Thymidylate synthase</fullName>
        <shortName evidence="6">TS</shortName>
        <shortName evidence="6">TSase</shortName>
        <ecNumber evidence="2 6">2.1.1.45</ecNumber>
    </recommendedName>
</protein>
<dbReference type="GO" id="GO:0006235">
    <property type="term" value="P:dTTP biosynthetic process"/>
    <property type="evidence" value="ECO:0007669"/>
    <property type="project" value="UniProtKB-UniRule"/>
</dbReference>
<keyword evidence="6" id="KW-0963">Cytoplasm</keyword>
<dbReference type="Proteomes" id="UP000176700">
    <property type="component" value="Unassembled WGS sequence"/>
</dbReference>
<evidence type="ECO:0000259" key="7">
    <source>
        <dbReference type="Pfam" id="PF00303"/>
    </source>
</evidence>
<comment type="caution">
    <text evidence="6">Lacks conserved residue(s) required for the propagation of feature annotation.</text>
</comment>
<evidence type="ECO:0000256" key="5">
    <source>
        <dbReference type="ARBA" id="ARBA00022727"/>
    </source>
</evidence>
<reference evidence="8 9" key="1">
    <citation type="journal article" date="2016" name="Nat. Commun.">
        <title>Thousands of microbial genomes shed light on interconnected biogeochemical processes in an aquifer system.</title>
        <authorList>
            <person name="Anantharaman K."/>
            <person name="Brown C.T."/>
            <person name="Hug L.A."/>
            <person name="Sharon I."/>
            <person name="Castelle C.J."/>
            <person name="Probst A.J."/>
            <person name="Thomas B.C."/>
            <person name="Singh A."/>
            <person name="Wilkins M.J."/>
            <person name="Karaoz U."/>
            <person name="Brodie E.L."/>
            <person name="Williams K.H."/>
            <person name="Hubbard S.S."/>
            <person name="Banfield J.F."/>
        </authorList>
    </citation>
    <scope>NUCLEOTIDE SEQUENCE [LARGE SCALE GENOMIC DNA]</scope>
</reference>
<dbReference type="GO" id="GO:0006231">
    <property type="term" value="P:dTMP biosynthetic process"/>
    <property type="evidence" value="ECO:0007669"/>
    <property type="project" value="UniProtKB-UniRule"/>
</dbReference>
<feature type="binding site" description="in other chain" evidence="6">
    <location>
        <position position="21"/>
    </location>
    <ligand>
        <name>dUMP</name>
        <dbReference type="ChEBI" id="CHEBI:246422"/>
        <note>ligand shared between dimeric partners</note>
    </ligand>
</feature>
<dbReference type="InterPro" id="IPR036926">
    <property type="entry name" value="Thymidate_synth/dCMP_Mease_sf"/>
</dbReference>
<dbReference type="CDD" id="cd00351">
    <property type="entry name" value="TS_Pyrimidine_HMase"/>
    <property type="match status" value="1"/>
</dbReference>
<dbReference type="UniPathway" id="UPA00575"/>
<dbReference type="Gene3D" id="3.30.572.10">
    <property type="entry name" value="Thymidylate synthase/dCMP hydroxymethylase domain"/>
    <property type="match status" value="1"/>
</dbReference>
<feature type="active site" description="Nucleophile" evidence="6">
    <location>
        <position position="191"/>
    </location>
</feature>
<comment type="pathway">
    <text evidence="1 6">Pyrimidine metabolism; dTTP biosynthesis.</text>
</comment>
<comment type="subcellular location">
    <subcellularLocation>
        <location evidence="6">Cytoplasm</location>
    </subcellularLocation>
</comment>
<dbReference type="NCBIfam" id="TIGR03284">
    <property type="entry name" value="thym_sym"/>
    <property type="match status" value="1"/>
</dbReference>
<dbReference type="NCBIfam" id="NF002496">
    <property type="entry name" value="PRK01827.1-2"/>
    <property type="match status" value="1"/>
</dbReference>
<evidence type="ECO:0000313" key="9">
    <source>
        <dbReference type="Proteomes" id="UP000176700"/>
    </source>
</evidence>
<feature type="binding site" description="in other chain" evidence="6">
    <location>
        <position position="222"/>
    </location>
    <ligand>
        <name>dUMP</name>
        <dbReference type="ChEBI" id="CHEBI:246422"/>
        <note>ligand shared between dimeric partners</note>
    </ligand>
</feature>
<accession>A0A1G2G014</accession>
<evidence type="ECO:0000256" key="4">
    <source>
        <dbReference type="ARBA" id="ARBA00022679"/>
    </source>
</evidence>
<dbReference type="Pfam" id="PF00303">
    <property type="entry name" value="Thymidylat_synt"/>
    <property type="match status" value="1"/>
</dbReference>
<keyword evidence="4 6" id="KW-0808">Transferase</keyword>
<keyword evidence="3 6" id="KW-0489">Methyltransferase</keyword>
<organism evidence="8 9">
    <name type="scientific">Candidatus Ryanbacteria bacterium RIFCSPHIGHO2_01_45_13</name>
    <dbReference type="NCBI Taxonomy" id="1802112"/>
    <lineage>
        <taxon>Bacteria</taxon>
        <taxon>Candidatus Ryaniibacteriota</taxon>
    </lineage>
</organism>
<dbReference type="InterPro" id="IPR023451">
    <property type="entry name" value="Thymidate_synth/dCMP_Mease_dom"/>
</dbReference>
<feature type="binding site" description="in other chain" evidence="6">
    <location>
        <begin position="252"/>
        <end position="254"/>
    </location>
    <ligand>
        <name>dUMP</name>
        <dbReference type="ChEBI" id="CHEBI:246422"/>
        <note>ligand shared between dimeric partners</note>
    </ligand>
</feature>
<dbReference type="GO" id="GO:0004799">
    <property type="term" value="F:thymidylate synthase activity"/>
    <property type="evidence" value="ECO:0007669"/>
    <property type="project" value="UniProtKB-UniRule"/>
</dbReference>
<evidence type="ECO:0000256" key="6">
    <source>
        <dbReference type="HAMAP-Rule" id="MF_00008"/>
    </source>
</evidence>
<dbReference type="EMBL" id="MHNI01000004">
    <property type="protein sequence ID" value="OGZ43649.1"/>
    <property type="molecule type" value="Genomic_DNA"/>
</dbReference>
<keyword evidence="5 6" id="KW-0545">Nucleotide biosynthesis</keyword>
<feature type="binding site" description="in other chain" evidence="6">
    <location>
        <begin position="211"/>
        <end position="214"/>
    </location>
    <ligand>
        <name>dUMP</name>
        <dbReference type="ChEBI" id="CHEBI:246422"/>
        <note>ligand shared between dimeric partners</note>
    </ligand>
</feature>
<dbReference type="FunFam" id="3.30.572.10:FF:000007">
    <property type="entry name" value="thymidylate synthase isoform X2"/>
    <property type="match status" value="1"/>
</dbReference>